<proteinExistence type="predicted"/>
<evidence type="ECO:0000313" key="1">
    <source>
        <dbReference type="EMBL" id="KAJ8122967.1"/>
    </source>
</evidence>
<reference evidence="1" key="1">
    <citation type="submission" date="2022-11" db="EMBL/GenBank/DDBJ databases">
        <title>Genome Sequence of Nemania bipapillata.</title>
        <authorList>
            <person name="Buettner E."/>
        </authorList>
    </citation>
    <scope>NUCLEOTIDE SEQUENCE</scope>
    <source>
        <strain evidence="1">CP14</strain>
    </source>
</reference>
<sequence length="746" mass="82959">MESKRKASGANGLETANDTDRAAKRRKLIEEYGDLAKGETNESTTAYGLNILESIRATTDKNGRAVSPYFETLPSRSENPQYYKKIRLPLSLEVIEHKLKDRQYPTLSSVESDFKRLVSNAKETNERNSTIFGDAERVRKAVSNLMVKHNPAYKSGNYQAVPTPLPPTPEPEDEEDGEEADGEGDDDTGAQDTPEDETGPVSQGDVDDEQVADEEEEEDEVEGEGEGEGEEEEEEEDDDDDDDDDEGGQEDDDELEERDNDSHSQPRGRRGSSWRKADPGPPRDSATPVRKSIPRAGKADQHYEDVPFNGLSFQQAQEKIVEELIRKKEEGDEYQYFEPFIFLPPRTLKDYYEVIAEPLSLKALQKQVRGQHGRSEATYVSDFKGWAAFEDQASLIWKNAYHYNEDGSDIFMMAQELEEMFQELLKEAKANVPEPPQPKIKLKLPQAAETPGHPKKITIHVGGKNSVTGSPAPATGQSGESEAARNETPVNRNPFGGTSSAGTSVNLNPLEKARSMSASAGPPSPGAKIVTKMEEVVQTTPVARPQATTTTFQHFVPVVTNGAAPMLNGSAPQYQQPPPQAPPPPPPPPKRSATDILEAQRYRPQPIRPMEALMPKLVITTHPSLQVENKFGVLFSASVTEYHQEVVVNVPLSHFRLQVKPQVTPVLEVEQREWKLNVIHDTTRLYPSSASPFDKRGEQIFDITLRYGINRLEVTLIAALPRGEKAPNGLNMEMERFVVHLNLLKH</sequence>
<comment type="caution">
    <text evidence="1">The sequence shown here is derived from an EMBL/GenBank/DDBJ whole genome shotgun (WGS) entry which is preliminary data.</text>
</comment>
<accession>A0ACC2J6M1</accession>
<evidence type="ECO:0000313" key="2">
    <source>
        <dbReference type="Proteomes" id="UP001153334"/>
    </source>
</evidence>
<organism evidence="1 2">
    <name type="scientific">Nemania bipapillata</name>
    <dbReference type="NCBI Taxonomy" id="110536"/>
    <lineage>
        <taxon>Eukaryota</taxon>
        <taxon>Fungi</taxon>
        <taxon>Dikarya</taxon>
        <taxon>Ascomycota</taxon>
        <taxon>Pezizomycotina</taxon>
        <taxon>Sordariomycetes</taxon>
        <taxon>Xylariomycetidae</taxon>
        <taxon>Xylariales</taxon>
        <taxon>Xylariaceae</taxon>
        <taxon>Nemania</taxon>
    </lineage>
</organism>
<protein>
    <submittedName>
        <fullName evidence="1">Uncharacterized protein</fullName>
    </submittedName>
</protein>
<gene>
    <name evidence="1" type="ORF">ONZ43_g972</name>
</gene>
<dbReference type="EMBL" id="JAPESX010000144">
    <property type="protein sequence ID" value="KAJ8122967.1"/>
    <property type="molecule type" value="Genomic_DNA"/>
</dbReference>
<name>A0ACC2J6M1_9PEZI</name>
<keyword evidence="2" id="KW-1185">Reference proteome</keyword>
<dbReference type="Proteomes" id="UP001153334">
    <property type="component" value="Unassembled WGS sequence"/>
</dbReference>